<organism evidence="1 2">
    <name type="scientific">Megamonas funiformis</name>
    <dbReference type="NCBI Taxonomy" id="437897"/>
    <lineage>
        <taxon>Bacteria</taxon>
        <taxon>Bacillati</taxon>
        <taxon>Bacillota</taxon>
        <taxon>Negativicutes</taxon>
        <taxon>Selenomonadales</taxon>
        <taxon>Selenomonadaceae</taxon>
        <taxon>Megamonas</taxon>
    </lineage>
</organism>
<reference evidence="1" key="1">
    <citation type="submission" date="2021-10" db="EMBL/GenBank/DDBJ databases">
        <title>Collection of gut derived symbiotic bacterial strains cultured from healthy donors.</title>
        <authorList>
            <person name="Lin H."/>
            <person name="Littmann E."/>
            <person name="Claire K."/>
            <person name="Pamer E."/>
        </authorList>
    </citation>
    <scope>NUCLEOTIDE SEQUENCE</scope>
    <source>
        <strain evidence="1">MSK.7.16</strain>
    </source>
</reference>
<dbReference type="AlphaFoldDB" id="A0AAW4UCH5"/>
<dbReference type="RefSeq" id="WP_227153056.1">
    <property type="nucleotide sequence ID" value="NZ_CAUHOT010000014.1"/>
</dbReference>
<evidence type="ECO:0000313" key="2">
    <source>
        <dbReference type="Proteomes" id="UP001198190"/>
    </source>
</evidence>
<proteinExistence type="predicted"/>
<name>A0AAW4UCH5_9FIRM</name>
<dbReference type="EMBL" id="JAJCGD010000023">
    <property type="protein sequence ID" value="MCB6828713.1"/>
    <property type="molecule type" value="Genomic_DNA"/>
</dbReference>
<accession>A0AAW4UCH5</accession>
<evidence type="ECO:0000313" key="1">
    <source>
        <dbReference type="EMBL" id="MCB6828713.1"/>
    </source>
</evidence>
<gene>
    <name evidence="1" type="ORF">LIY65_08390</name>
</gene>
<protein>
    <submittedName>
        <fullName evidence="1">Uncharacterized protein</fullName>
    </submittedName>
</protein>
<sequence>MDKNLRKIIESNPMFIEYGGAIDDEGILSEDDIIDILNEKADDENGISK</sequence>
<dbReference type="Proteomes" id="UP001198190">
    <property type="component" value="Unassembled WGS sequence"/>
</dbReference>
<comment type="caution">
    <text evidence="1">The sequence shown here is derived from an EMBL/GenBank/DDBJ whole genome shotgun (WGS) entry which is preliminary data.</text>
</comment>